<reference evidence="4 5" key="1">
    <citation type="submission" date="2017-11" db="EMBL/GenBank/DDBJ databases">
        <title>Genomic Encyclopedia of Archaeal and Bacterial Type Strains, Phase II (KMG-II): From Individual Species to Whole Genera.</title>
        <authorList>
            <person name="Goeker M."/>
        </authorList>
    </citation>
    <scope>NUCLEOTIDE SEQUENCE [LARGE SCALE GENOMIC DNA]</scope>
    <source>
        <strain evidence="4 5">DSM 27763</strain>
    </source>
</reference>
<dbReference type="RefSeq" id="WP_157805119.1">
    <property type="nucleotide sequence ID" value="NZ_PGEZ01000001.1"/>
</dbReference>
<proteinExistence type="predicted"/>
<evidence type="ECO:0000256" key="1">
    <source>
        <dbReference type="ARBA" id="ARBA00022553"/>
    </source>
</evidence>
<dbReference type="InterPro" id="IPR042287">
    <property type="entry name" value="FhaA_N_sf"/>
</dbReference>
<dbReference type="EMBL" id="PGEZ01000001">
    <property type="protein sequence ID" value="PJJ57607.1"/>
    <property type="molecule type" value="Genomic_DNA"/>
</dbReference>
<keyword evidence="1" id="KW-0597">Phosphoprotein</keyword>
<dbReference type="Gene3D" id="3.30.2320.60">
    <property type="entry name" value="FhaA, phosphopeptide-binding domain (DUF3662)"/>
    <property type="match status" value="1"/>
</dbReference>
<dbReference type="InterPro" id="IPR000253">
    <property type="entry name" value="FHA_dom"/>
</dbReference>
<sequence>MGVLQRFEQRLENAVSGAFARVFQSAVQPVEIAAALQREIDSGAQILSRDRVLVPNDFTVELSQADFDRLAPYGGTLSGELSELVHEHVNEQRYTLAGPLRLDFVPQMDLSTGRFRIHSRASAAVVPAAGTRMTDTAVAKAPVVLEVNGIRHPVEPPGVVIGRGTDAQMRINDPGVSRKHAQLRVIPEGAGVRVTIEDLGSTNGLVVDGRRTTHAVLSDGSQIQIGNTLVVVRNPHAGGRVSTASTGGGPGPAGGPPSPPGGAPSPGGGPVPSGPPPSVPRPPAGPPAGGPPPAPQAGLRPGPLAGDPRPGDHR</sequence>
<evidence type="ECO:0000313" key="5">
    <source>
        <dbReference type="Proteomes" id="UP000230842"/>
    </source>
</evidence>
<dbReference type="CDD" id="cd00060">
    <property type="entry name" value="FHA"/>
    <property type="match status" value="1"/>
</dbReference>
<dbReference type="Gene3D" id="2.60.200.20">
    <property type="match status" value="1"/>
</dbReference>
<accession>A0A2M9BI33</accession>
<dbReference type="Pfam" id="PF00498">
    <property type="entry name" value="FHA"/>
    <property type="match status" value="1"/>
</dbReference>
<feature type="compositionally biased region" description="Pro residues" evidence="2">
    <location>
        <begin position="253"/>
        <end position="295"/>
    </location>
</feature>
<dbReference type="InterPro" id="IPR022128">
    <property type="entry name" value="FhaA_N"/>
</dbReference>
<feature type="compositionally biased region" description="Low complexity" evidence="2">
    <location>
        <begin position="296"/>
        <end position="306"/>
    </location>
</feature>
<dbReference type="Proteomes" id="UP000230842">
    <property type="component" value="Unassembled WGS sequence"/>
</dbReference>
<dbReference type="OrthoDB" id="151099at2"/>
<name>A0A2M9BI33_9ACTN</name>
<keyword evidence="5" id="KW-1185">Reference proteome</keyword>
<evidence type="ECO:0000256" key="2">
    <source>
        <dbReference type="SAM" id="MobiDB-lite"/>
    </source>
</evidence>
<organism evidence="4 5">
    <name type="scientific">Mumia flava</name>
    <dbReference type="NCBI Taxonomy" id="1348852"/>
    <lineage>
        <taxon>Bacteria</taxon>
        <taxon>Bacillati</taxon>
        <taxon>Actinomycetota</taxon>
        <taxon>Actinomycetes</taxon>
        <taxon>Propionibacteriales</taxon>
        <taxon>Nocardioidaceae</taxon>
        <taxon>Mumia</taxon>
    </lineage>
</organism>
<feature type="domain" description="FHA" evidence="3">
    <location>
        <begin position="159"/>
        <end position="212"/>
    </location>
</feature>
<gene>
    <name evidence="4" type="ORF">CLV56_1843</name>
</gene>
<dbReference type="SUPFAM" id="SSF49879">
    <property type="entry name" value="SMAD/FHA domain"/>
    <property type="match status" value="1"/>
</dbReference>
<dbReference type="AlphaFoldDB" id="A0A2M9BI33"/>
<evidence type="ECO:0000313" key="4">
    <source>
        <dbReference type="EMBL" id="PJJ57607.1"/>
    </source>
</evidence>
<comment type="caution">
    <text evidence="4">The sequence shown here is derived from an EMBL/GenBank/DDBJ whole genome shotgun (WGS) entry which is preliminary data.</text>
</comment>
<dbReference type="Pfam" id="PF12401">
    <property type="entry name" value="FhaA_N"/>
    <property type="match status" value="1"/>
</dbReference>
<dbReference type="PROSITE" id="PS50006">
    <property type="entry name" value="FHA_DOMAIN"/>
    <property type="match status" value="1"/>
</dbReference>
<protein>
    <submittedName>
        <fullName evidence="4">FHA domain-containing protein</fullName>
    </submittedName>
</protein>
<dbReference type="InterPro" id="IPR008984">
    <property type="entry name" value="SMAD_FHA_dom_sf"/>
</dbReference>
<dbReference type="SMART" id="SM00240">
    <property type="entry name" value="FHA"/>
    <property type="match status" value="1"/>
</dbReference>
<feature type="region of interest" description="Disordered" evidence="2">
    <location>
        <begin position="238"/>
        <end position="314"/>
    </location>
</feature>
<evidence type="ECO:0000259" key="3">
    <source>
        <dbReference type="PROSITE" id="PS50006"/>
    </source>
</evidence>